<dbReference type="EMBL" id="OU895879">
    <property type="protein sequence ID" value="CAG9807731.1"/>
    <property type="molecule type" value="Genomic_DNA"/>
</dbReference>
<comment type="similarity">
    <text evidence="1">Belongs to the peptidase S1 family. CLIP subfamily.</text>
</comment>
<dbReference type="Proteomes" id="UP001153620">
    <property type="component" value="Chromosome 3"/>
</dbReference>
<evidence type="ECO:0000256" key="1">
    <source>
        <dbReference type="ARBA" id="ARBA00024195"/>
    </source>
</evidence>
<reference evidence="3" key="1">
    <citation type="submission" date="2022-01" db="EMBL/GenBank/DDBJ databases">
        <authorList>
            <person name="King R."/>
        </authorList>
    </citation>
    <scope>NUCLEOTIDE SEQUENCE</scope>
</reference>
<name>A0A9N9RYL3_9DIPT</name>
<dbReference type="PROSITE" id="PS50240">
    <property type="entry name" value="TRYPSIN_DOM"/>
    <property type="match status" value="2"/>
</dbReference>
<evidence type="ECO:0000313" key="4">
    <source>
        <dbReference type="Proteomes" id="UP001153620"/>
    </source>
</evidence>
<feature type="domain" description="Peptidase S1" evidence="2">
    <location>
        <begin position="9"/>
        <end position="240"/>
    </location>
</feature>
<dbReference type="GO" id="GO:0004252">
    <property type="term" value="F:serine-type endopeptidase activity"/>
    <property type="evidence" value="ECO:0007669"/>
    <property type="project" value="InterPro"/>
</dbReference>
<protein>
    <recommendedName>
        <fullName evidence="2">Peptidase S1 domain-containing protein</fullName>
    </recommendedName>
</protein>
<dbReference type="SMART" id="SM00020">
    <property type="entry name" value="Tryp_SPc"/>
    <property type="match status" value="2"/>
</dbReference>
<dbReference type="InterPro" id="IPR001254">
    <property type="entry name" value="Trypsin_dom"/>
</dbReference>
<dbReference type="PANTHER" id="PTHR24260:SF136">
    <property type="entry name" value="GH08193P-RELATED"/>
    <property type="match status" value="1"/>
</dbReference>
<dbReference type="InterPro" id="IPR051333">
    <property type="entry name" value="CLIP_Serine_Protease"/>
</dbReference>
<dbReference type="InterPro" id="IPR009003">
    <property type="entry name" value="Peptidase_S1_PA"/>
</dbReference>
<dbReference type="OrthoDB" id="238681at2759"/>
<dbReference type="GO" id="GO:0006508">
    <property type="term" value="P:proteolysis"/>
    <property type="evidence" value="ECO:0007669"/>
    <property type="project" value="InterPro"/>
</dbReference>
<dbReference type="InterPro" id="IPR043504">
    <property type="entry name" value="Peptidase_S1_PA_chymotrypsin"/>
</dbReference>
<gene>
    <name evidence="3" type="ORF">CHIRRI_LOCUS10577</name>
</gene>
<dbReference type="SUPFAM" id="SSF50494">
    <property type="entry name" value="Trypsin-like serine proteases"/>
    <property type="match status" value="2"/>
</dbReference>
<feature type="domain" description="Peptidase S1" evidence="2">
    <location>
        <begin position="260"/>
        <end position="511"/>
    </location>
</feature>
<sequence>MENPHFIHGDFPWIIALLWDKGEDEPLYFCGGVLVSNKKIITAASCFYNNESSHRFFLRDILIVFGWHDLRKKFEIGRFITSPTKIHIHPEWNTYVGNNDADIAILEIEENIQFTKFIQPICMWEASINPTIASGWIIEYNEKRNIPQIHKISIQENEHCLNGNFDISKASKNRVACGKVIELCEDCLLNRGNGIFMKIGNSFYLRGISSPWQDEHANKSTNITFTDIFQFKEWITNFDTVNEIDTNEFECGVMSKSAGLVQGNQFTLRDQFPWVVSIVFDGGFHNNGALVSDQHVITYVETVASWNKILNRYLPDDLTAFRIYLGAIKYNDATKHGSMMTSPLEIILHPYIRRIDDTPINSIALVKMKKAVQFNKFIKPICIWDLDNELHSIEKSQLYGVGYGRDESGNFSGIRKHAKVSVMDEEYCKYIYSDALKIFNETKLLCVQGNGKETPCFRDTPLFVKFNEKWYLRGILLRLRYWTSNGTCIADKPLLYEDISQNSQWILSQIKY</sequence>
<evidence type="ECO:0000259" key="2">
    <source>
        <dbReference type="PROSITE" id="PS50240"/>
    </source>
</evidence>
<keyword evidence="4" id="KW-1185">Reference proteome</keyword>
<accession>A0A9N9RYL3</accession>
<evidence type="ECO:0000313" key="3">
    <source>
        <dbReference type="EMBL" id="CAG9807731.1"/>
    </source>
</evidence>
<reference evidence="3" key="2">
    <citation type="submission" date="2022-10" db="EMBL/GenBank/DDBJ databases">
        <authorList>
            <consortium name="ENA_rothamsted_submissions"/>
            <consortium name="culmorum"/>
            <person name="King R."/>
        </authorList>
    </citation>
    <scope>NUCLEOTIDE SEQUENCE</scope>
</reference>
<dbReference type="PANTHER" id="PTHR24260">
    <property type="match status" value="1"/>
</dbReference>
<proteinExistence type="inferred from homology"/>
<dbReference type="AlphaFoldDB" id="A0A9N9RYL3"/>
<organism evidence="3 4">
    <name type="scientific">Chironomus riparius</name>
    <dbReference type="NCBI Taxonomy" id="315576"/>
    <lineage>
        <taxon>Eukaryota</taxon>
        <taxon>Metazoa</taxon>
        <taxon>Ecdysozoa</taxon>
        <taxon>Arthropoda</taxon>
        <taxon>Hexapoda</taxon>
        <taxon>Insecta</taxon>
        <taxon>Pterygota</taxon>
        <taxon>Neoptera</taxon>
        <taxon>Endopterygota</taxon>
        <taxon>Diptera</taxon>
        <taxon>Nematocera</taxon>
        <taxon>Chironomoidea</taxon>
        <taxon>Chironomidae</taxon>
        <taxon>Chironominae</taxon>
        <taxon>Chironomus</taxon>
    </lineage>
</organism>
<dbReference type="Pfam" id="PF00089">
    <property type="entry name" value="Trypsin"/>
    <property type="match status" value="2"/>
</dbReference>
<dbReference type="Gene3D" id="2.40.10.10">
    <property type="entry name" value="Trypsin-like serine proteases"/>
    <property type="match status" value="2"/>
</dbReference>